<organism evidence="2 3">
    <name type="scientific">Pseudomonas petrae</name>
    <dbReference type="NCBI Taxonomy" id="2912190"/>
    <lineage>
        <taxon>Bacteria</taxon>
        <taxon>Pseudomonadati</taxon>
        <taxon>Pseudomonadota</taxon>
        <taxon>Gammaproteobacteria</taxon>
        <taxon>Pseudomonadales</taxon>
        <taxon>Pseudomonadaceae</taxon>
        <taxon>Pseudomonas</taxon>
    </lineage>
</organism>
<dbReference type="InterPro" id="IPR045584">
    <property type="entry name" value="Pilin-like"/>
</dbReference>
<feature type="transmembrane region" description="Helical" evidence="1">
    <location>
        <begin position="12"/>
        <end position="34"/>
    </location>
</feature>
<dbReference type="Proteomes" id="UP001162905">
    <property type="component" value="Unassembled WGS sequence"/>
</dbReference>
<dbReference type="SUPFAM" id="SSF54523">
    <property type="entry name" value="Pili subunits"/>
    <property type="match status" value="1"/>
</dbReference>
<dbReference type="Pfam" id="PF07963">
    <property type="entry name" value="N_methyl"/>
    <property type="match status" value="1"/>
</dbReference>
<evidence type="ECO:0000313" key="2">
    <source>
        <dbReference type="EMBL" id="MCF7542673.1"/>
    </source>
</evidence>
<dbReference type="InterPro" id="IPR012902">
    <property type="entry name" value="N_methyl_site"/>
</dbReference>
<sequence length="138" mass="14982">MHFSTRSQRGFTLIELMITVAIVAILAAIAYPAYTKYVQRGYRSEGIAMLNDAVARMERYYAQNNTYQIADLTALGFSSAAPQSQTNRYQLGITAPTTATTYSFKVVPQPLQASDTCGTLTIDQAGAKTSTGGTDCFK</sequence>
<reference evidence="2" key="1">
    <citation type="submission" date="2022-01" db="EMBL/GenBank/DDBJ databases">
        <title>Pseudomonas sp. nov. isolated from Antarctic regolith.</title>
        <authorList>
            <person name="Novakova D."/>
            <person name="Sedlar K."/>
        </authorList>
    </citation>
    <scope>NUCLEOTIDE SEQUENCE</scope>
    <source>
        <strain evidence="2">P2647</strain>
    </source>
</reference>
<keyword evidence="1" id="KW-1133">Transmembrane helix</keyword>
<name>A0ABS9I6G3_9PSED</name>
<keyword evidence="3" id="KW-1185">Reference proteome</keyword>
<dbReference type="PANTHER" id="PTHR30093">
    <property type="entry name" value="GENERAL SECRETION PATHWAY PROTEIN G"/>
    <property type="match status" value="1"/>
</dbReference>
<evidence type="ECO:0000313" key="3">
    <source>
        <dbReference type="Proteomes" id="UP001162905"/>
    </source>
</evidence>
<accession>A0ABS9I6G3</accession>
<dbReference type="InterPro" id="IPR031982">
    <property type="entry name" value="PilE-like"/>
</dbReference>
<dbReference type="EMBL" id="JAKJXH010000008">
    <property type="protein sequence ID" value="MCF7542673.1"/>
    <property type="molecule type" value="Genomic_DNA"/>
</dbReference>
<proteinExistence type="predicted"/>
<dbReference type="RefSeq" id="WP_237251985.1">
    <property type="nucleotide sequence ID" value="NZ_JAKJXH010000008.1"/>
</dbReference>
<gene>
    <name evidence="2" type="ORF">L4G47_10600</name>
</gene>
<dbReference type="PROSITE" id="PS00409">
    <property type="entry name" value="PROKAR_NTER_METHYL"/>
    <property type="match status" value="1"/>
</dbReference>
<protein>
    <submittedName>
        <fullName evidence="2">Type IV pilin protein</fullName>
    </submittedName>
</protein>
<keyword evidence="1" id="KW-0812">Transmembrane</keyword>
<dbReference type="NCBIfam" id="TIGR02532">
    <property type="entry name" value="IV_pilin_GFxxxE"/>
    <property type="match status" value="1"/>
</dbReference>
<keyword evidence="1" id="KW-0472">Membrane</keyword>
<dbReference type="Pfam" id="PF16732">
    <property type="entry name" value="ComP_DUS"/>
    <property type="match status" value="1"/>
</dbReference>
<dbReference type="Gene3D" id="3.30.700.10">
    <property type="entry name" value="Glycoprotein, Type 4 Pilin"/>
    <property type="match status" value="1"/>
</dbReference>
<dbReference type="PANTHER" id="PTHR30093:SF47">
    <property type="entry name" value="TYPE IV PILUS NON-CORE MINOR PILIN PILE"/>
    <property type="match status" value="1"/>
</dbReference>
<evidence type="ECO:0000256" key="1">
    <source>
        <dbReference type="SAM" id="Phobius"/>
    </source>
</evidence>
<comment type="caution">
    <text evidence="2">The sequence shown here is derived from an EMBL/GenBank/DDBJ whole genome shotgun (WGS) entry which is preliminary data.</text>
</comment>